<dbReference type="Proteomes" id="UP000249542">
    <property type="component" value="Unassembled WGS sequence"/>
</dbReference>
<sequence length="206" mass="23530">MEKISIPYILKNIWFRPSKVLELIVTSKNRDNVYVLLFLGGIAYSFYKAIDKGELDFSSIYSVVIFRGILGGLLGWLVFYIFTSLLSFTGEWIGGKAEGGQYRTVLAWSMIPAIVGLFLLIPGYMIFGNDLFSNTQEIYQFEDISFYIGFKILYFILNLWSVIIFIKGIKIIQNFSTLRAVGNLFLPSLALVAVFFILLFIFNLIN</sequence>
<accession>A0A2W7IPG8</accession>
<keyword evidence="8" id="KW-1185">Reference proteome</keyword>
<evidence type="ECO:0000313" key="7">
    <source>
        <dbReference type="EMBL" id="PZW40543.1"/>
    </source>
</evidence>
<evidence type="ECO:0000256" key="5">
    <source>
        <dbReference type="SAM" id="Phobius"/>
    </source>
</evidence>
<dbReference type="InterPro" id="IPR006977">
    <property type="entry name" value="Yip1_dom"/>
</dbReference>
<keyword evidence="4 5" id="KW-0472">Membrane</keyword>
<comment type="caution">
    <text evidence="7">The sequence shown here is derived from an EMBL/GenBank/DDBJ whole genome shotgun (WGS) entry which is preliminary data.</text>
</comment>
<protein>
    <submittedName>
        <fullName evidence="7">Yip1-like protein</fullName>
    </submittedName>
</protein>
<comment type="subcellular location">
    <subcellularLocation>
        <location evidence="1">Membrane</location>
        <topology evidence="1">Multi-pass membrane protein</topology>
    </subcellularLocation>
</comment>
<keyword evidence="2 5" id="KW-0812">Transmembrane</keyword>
<evidence type="ECO:0000313" key="8">
    <source>
        <dbReference type="Proteomes" id="UP000249542"/>
    </source>
</evidence>
<gene>
    <name evidence="7" type="ORF">LX95_01607</name>
</gene>
<organism evidence="7 8">
    <name type="scientific">Mesonia algae</name>
    <dbReference type="NCBI Taxonomy" id="213248"/>
    <lineage>
        <taxon>Bacteria</taxon>
        <taxon>Pseudomonadati</taxon>
        <taxon>Bacteroidota</taxon>
        <taxon>Flavobacteriia</taxon>
        <taxon>Flavobacteriales</taxon>
        <taxon>Flavobacteriaceae</taxon>
        <taxon>Mesonia</taxon>
    </lineage>
</organism>
<feature type="transmembrane region" description="Helical" evidence="5">
    <location>
        <begin position="70"/>
        <end position="93"/>
    </location>
</feature>
<dbReference type="AlphaFoldDB" id="A0A2W7IPG8"/>
<evidence type="ECO:0000256" key="3">
    <source>
        <dbReference type="ARBA" id="ARBA00022989"/>
    </source>
</evidence>
<dbReference type="Pfam" id="PF04893">
    <property type="entry name" value="Yip1"/>
    <property type="match status" value="1"/>
</dbReference>
<feature type="transmembrane region" description="Helical" evidence="5">
    <location>
        <begin position="33"/>
        <end position="50"/>
    </location>
</feature>
<evidence type="ECO:0000256" key="2">
    <source>
        <dbReference type="ARBA" id="ARBA00022692"/>
    </source>
</evidence>
<keyword evidence="3 5" id="KW-1133">Transmembrane helix</keyword>
<evidence type="ECO:0000259" key="6">
    <source>
        <dbReference type="Pfam" id="PF04893"/>
    </source>
</evidence>
<feature type="transmembrane region" description="Helical" evidence="5">
    <location>
        <begin position="181"/>
        <end position="205"/>
    </location>
</feature>
<feature type="transmembrane region" description="Helical" evidence="5">
    <location>
        <begin position="105"/>
        <end position="127"/>
    </location>
</feature>
<dbReference type="EMBL" id="QKYV01000004">
    <property type="protein sequence ID" value="PZW40543.1"/>
    <property type="molecule type" value="Genomic_DNA"/>
</dbReference>
<feature type="domain" description="Yip1" evidence="6">
    <location>
        <begin position="12"/>
        <end position="198"/>
    </location>
</feature>
<evidence type="ECO:0000256" key="1">
    <source>
        <dbReference type="ARBA" id="ARBA00004141"/>
    </source>
</evidence>
<dbReference type="GO" id="GO:0016020">
    <property type="term" value="C:membrane"/>
    <property type="evidence" value="ECO:0007669"/>
    <property type="project" value="UniProtKB-SubCell"/>
</dbReference>
<dbReference type="RefSeq" id="WP_111540920.1">
    <property type="nucleotide sequence ID" value="NZ_QKYV01000004.1"/>
</dbReference>
<proteinExistence type="predicted"/>
<feature type="transmembrane region" description="Helical" evidence="5">
    <location>
        <begin position="147"/>
        <end position="169"/>
    </location>
</feature>
<evidence type="ECO:0000256" key="4">
    <source>
        <dbReference type="ARBA" id="ARBA00023136"/>
    </source>
</evidence>
<name>A0A2W7IPG8_9FLAO</name>
<reference evidence="7 8" key="1">
    <citation type="submission" date="2018-06" db="EMBL/GenBank/DDBJ databases">
        <title>Genomic Encyclopedia of Archaeal and Bacterial Type Strains, Phase II (KMG-II): from individual species to whole genera.</title>
        <authorList>
            <person name="Goeker M."/>
        </authorList>
    </citation>
    <scope>NUCLEOTIDE SEQUENCE [LARGE SCALE GENOMIC DNA]</scope>
    <source>
        <strain evidence="7 8">DSM 15361</strain>
    </source>
</reference>